<comment type="caution">
    <text evidence="7">The sequence shown here is derived from an EMBL/GenBank/DDBJ whole genome shotgun (WGS) entry which is preliminary data.</text>
</comment>
<dbReference type="SUPFAM" id="SSF53474">
    <property type="entry name" value="alpha/beta-Hydrolases"/>
    <property type="match status" value="1"/>
</dbReference>
<evidence type="ECO:0000256" key="4">
    <source>
        <dbReference type="ARBA" id="ARBA00048461"/>
    </source>
</evidence>
<feature type="domain" description="Fungal lipase-type" evidence="6">
    <location>
        <begin position="98"/>
        <end position="238"/>
    </location>
</feature>
<comment type="catalytic activity">
    <reaction evidence="4">
        <text>a monoacylglycerol + H2O = glycerol + a fatty acid + H(+)</text>
        <dbReference type="Rhea" id="RHEA:15245"/>
        <dbReference type="ChEBI" id="CHEBI:15377"/>
        <dbReference type="ChEBI" id="CHEBI:15378"/>
        <dbReference type="ChEBI" id="CHEBI:17408"/>
        <dbReference type="ChEBI" id="CHEBI:17754"/>
        <dbReference type="ChEBI" id="CHEBI:28868"/>
    </reaction>
</comment>
<keyword evidence="5" id="KW-0732">Signal</keyword>
<feature type="chain" id="PRO_5045633352" description="Fungal lipase-type domain-containing protein" evidence="5">
    <location>
        <begin position="20"/>
        <end position="299"/>
    </location>
</feature>
<dbReference type="InterPro" id="IPR051218">
    <property type="entry name" value="Sec_MonoDiacylglyc_Lipase"/>
</dbReference>
<evidence type="ECO:0000313" key="8">
    <source>
        <dbReference type="Proteomes" id="UP001498398"/>
    </source>
</evidence>
<evidence type="ECO:0000256" key="1">
    <source>
        <dbReference type="ARBA" id="ARBA00023157"/>
    </source>
</evidence>
<organism evidence="7 8">
    <name type="scientific">Marasmiellus scandens</name>
    <dbReference type="NCBI Taxonomy" id="2682957"/>
    <lineage>
        <taxon>Eukaryota</taxon>
        <taxon>Fungi</taxon>
        <taxon>Dikarya</taxon>
        <taxon>Basidiomycota</taxon>
        <taxon>Agaricomycotina</taxon>
        <taxon>Agaricomycetes</taxon>
        <taxon>Agaricomycetidae</taxon>
        <taxon>Agaricales</taxon>
        <taxon>Marasmiineae</taxon>
        <taxon>Omphalotaceae</taxon>
        <taxon>Marasmiellus</taxon>
    </lineage>
</organism>
<dbReference type="Gene3D" id="3.40.50.1820">
    <property type="entry name" value="alpha/beta hydrolase"/>
    <property type="match status" value="1"/>
</dbReference>
<reference evidence="7 8" key="1">
    <citation type="submission" date="2024-01" db="EMBL/GenBank/DDBJ databases">
        <title>A draft genome for the cacao thread blight pathogen Marasmiellus scandens.</title>
        <authorList>
            <person name="Baruah I.K."/>
            <person name="Leung J."/>
            <person name="Bukari Y."/>
            <person name="Amoako-Attah I."/>
            <person name="Meinhardt L.W."/>
            <person name="Bailey B.A."/>
            <person name="Cohen S.P."/>
        </authorList>
    </citation>
    <scope>NUCLEOTIDE SEQUENCE [LARGE SCALE GENOMIC DNA]</scope>
    <source>
        <strain evidence="7 8">GH-19</strain>
    </source>
</reference>
<name>A0ABR1JGW3_9AGAR</name>
<feature type="signal peptide" evidence="5">
    <location>
        <begin position="1"/>
        <end position="19"/>
    </location>
</feature>
<evidence type="ECO:0000313" key="7">
    <source>
        <dbReference type="EMBL" id="KAK7461011.1"/>
    </source>
</evidence>
<dbReference type="InterPro" id="IPR029058">
    <property type="entry name" value="AB_hydrolase_fold"/>
</dbReference>
<dbReference type="EMBL" id="JBANRG010000014">
    <property type="protein sequence ID" value="KAK7461011.1"/>
    <property type="molecule type" value="Genomic_DNA"/>
</dbReference>
<dbReference type="Pfam" id="PF01764">
    <property type="entry name" value="Lipase_3"/>
    <property type="match status" value="1"/>
</dbReference>
<keyword evidence="1" id="KW-1015">Disulfide bond</keyword>
<dbReference type="PANTHER" id="PTHR45856:SF25">
    <property type="entry name" value="FUNGAL LIPASE-LIKE DOMAIN-CONTAINING PROTEIN"/>
    <property type="match status" value="1"/>
</dbReference>
<protein>
    <recommendedName>
        <fullName evidence="6">Fungal lipase-type domain-containing protein</fullName>
    </recommendedName>
</protein>
<keyword evidence="8" id="KW-1185">Reference proteome</keyword>
<dbReference type="PANTHER" id="PTHR45856">
    <property type="entry name" value="ALPHA/BETA-HYDROLASES SUPERFAMILY PROTEIN"/>
    <property type="match status" value="1"/>
</dbReference>
<comment type="similarity">
    <text evidence="2">Belongs to the AB hydrolase superfamily. Lipase family. Class 3 subfamily.</text>
</comment>
<proteinExistence type="inferred from homology"/>
<dbReference type="Proteomes" id="UP001498398">
    <property type="component" value="Unassembled WGS sequence"/>
</dbReference>
<evidence type="ECO:0000256" key="2">
    <source>
        <dbReference type="ARBA" id="ARBA00043996"/>
    </source>
</evidence>
<comment type="catalytic activity">
    <reaction evidence="3">
        <text>a diacylglycerol + H2O = a monoacylglycerol + a fatty acid + H(+)</text>
        <dbReference type="Rhea" id="RHEA:32731"/>
        <dbReference type="ChEBI" id="CHEBI:15377"/>
        <dbReference type="ChEBI" id="CHEBI:15378"/>
        <dbReference type="ChEBI" id="CHEBI:17408"/>
        <dbReference type="ChEBI" id="CHEBI:18035"/>
        <dbReference type="ChEBI" id="CHEBI:28868"/>
    </reaction>
</comment>
<evidence type="ECO:0000256" key="5">
    <source>
        <dbReference type="SAM" id="SignalP"/>
    </source>
</evidence>
<dbReference type="InterPro" id="IPR002921">
    <property type="entry name" value="Fungal_lipase-type"/>
</dbReference>
<gene>
    <name evidence="7" type="ORF">VKT23_008938</name>
</gene>
<sequence>MANWILLLPSFLAIVGSYASPLVPRQAITALSTTQISSFKPFSFFAAAAYCKPATTLAWNCGLNCQSNADFIPVASGGDGGSVQFWYVGFSPSQNTVVVGHQGTNVSEIQSVATDSAFFLGSLDSSLFPGVSSSVKAHSGFAAEQAKTATTILSAVQTALSAHGASSVTMVGHSLGAAISLLDSIYLPLHLPSGTTFRTILYGLPRVGNPDFADYVDAHASVTHINNKEDPIPIVPGRFLGYAHPNGEVHIQDSGVWDVCPGHDNTDSRCTTGDVGNIFEGSVSDHDGPYDGVTMTCSS</sequence>
<dbReference type="CDD" id="cd00519">
    <property type="entry name" value="Lipase_3"/>
    <property type="match status" value="1"/>
</dbReference>
<evidence type="ECO:0000256" key="3">
    <source>
        <dbReference type="ARBA" id="ARBA00047591"/>
    </source>
</evidence>
<evidence type="ECO:0000259" key="6">
    <source>
        <dbReference type="Pfam" id="PF01764"/>
    </source>
</evidence>
<accession>A0ABR1JGW3</accession>